<keyword evidence="3" id="KW-1185">Reference proteome</keyword>
<feature type="chain" id="PRO_5042611118" evidence="1">
    <location>
        <begin position="21"/>
        <end position="172"/>
    </location>
</feature>
<feature type="signal peptide" evidence="1">
    <location>
        <begin position="1"/>
        <end position="20"/>
    </location>
</feature>
<evidence type="ECO:0000313" key="3">
    <source>
        <dbReference type="Proteomes" id="UP001275084"/>
    </source>
</evidence>
<organism evidence="2 3">
    <name type="scientific">Lasiosphaeria hispida</name>
    <dbReference type="NCBI Taxonomy" id="260671"/>
    <lineage>
        <taxon>Eukaryota</taxon>
        <taxon>Fungi</taxon>
        <taxon>Dikarya</taxon>
        <taxon>Ascomycota</taxon>
        <taxon>Pezizomycotina</taxon>
        <taxon>Sordariomycetes</taxon>
        <taxon>Sordariomycetidae</taxon>
        <taxon>Sordariales</taxon>
        <taxon>Lasiosphaeriaceae</taxon>
        <taxon>Lasiosphaeria</taxon>
    </lineage>
</organism>
<evidence type="ECO:0000256" key="1">
    <source>
        <dbReference type="SAM" id="SignalP"/>
    </source>
</evidence>
<sequence>MHLPTAFLTLLAALAAGTSDRRPCGLKIAPCPSGETCLRRDPSCTRGENCLGYCAAVATSTNVTTTITATAAPTKTLTTLTTKTTKQPRPTYPSCGGFRIQPRNCAEDEICIDDPYSGGCGMACDAPGICVKPVFCGGFAGFRCADGRRCIEDPRDDCDPKRGGADCGGLCV</sequence>
<comment type="caution">
    <text evidence="2">The sequence shown here is derived from an EMBL/GenBank/DDBJ whole genome shotgun (WGS) entry which is preliminary data.</text>
</comment>
<reference evidence="2" key="1">
    <citation type="journal article" date="2023" name="Mol. Phylogenet. Evol.">
        <title>Genome-scale phylogeny and comparative genomics of the fungal order Sordariales.</title>
        <authorList>
            <person name="Hensen N."/>
            <person name="Bonometti L."/>
            <person name="Westerberg I."/>
            <person name="Brannstrom I.O."/>
            <person name="Guillou S."/>
            <person name="Cros-Aarteil S."/>
            <person name="Calhoun S."/>
            <person name="Haridas S."/>
            <person name="Kuo A."/>
            <person name="Mondo S."/>
            <person name="Pangilinan J."/>
            <person name="Riley R."/>
            <person name="LaButti K."/>
            <person name="Andreopoulos B."/>
            <person name="Lipzen A."/>
            <person name="Chen C."/>
            <person name="Yan M."/>
            <person name="Daum C."/>
            <person name="Ng V."/>
            <person name="Clum A."/>
            <person name="Steindorff A."/>
            <person name="Ohm R.A."/>
            <person name="Martin F."/>
            <person name="Silar P."/>
            <person name="Natvig D.O."/>
            <person name="Lalanne C."/>
            <person name="Gautier V."/>
            <person name="Ament-Velasquez S.L."/>
            <person name="Kruys A."/>
            <person name="Hutchinson M.I."/>
            <person name="Powell A.J."/>
            <person name="Barry K."/>
            <person name="Miller A.N."/>
            <person name="Grigoriev I.V."/>
            <person name="Debuchy R."/>
            <person name="Gladieux P."/>
            <person name="Hiltunen Thoren M."/>
            <person name="Johannesson H."/>
        </authorList>
    </citation>
    <scope>NUCLEOTIDE SEQUENCE</scope>
    <source>
        <strain evidence="2">CBS 955.72</strain>
    </source>
</reference>
<dbReference type="Proteomes" id="UP001275084">
    <property type="component" value="Unassembled WGS sequence"/>
</dbReference>
<keyword evidence="1" id="KW-0732">Signal</keyword>
<protein>
    <submittedName>
        <fullName evidence="2">Uncharacterized protein</fullName>
    </submittedName>
</protein>
<dbReference type="EMBL" id="JAUIQD010000002">
    <property type="protein sequence ID" value="KAK3360477.1"/>
    <property type="molecule type" value="Genomic_DNA"/>
</dbReference>
<gene>
    <name evidence="2" type="ORF">B0T25DRAFT_496385</name>
</gene>
<dbReference type="AlphaFoldDB" id="A0AAJ0HSE9"/>
<reference evidence="2" key="2">
    <citation type="submission" date="2023-06" db="EMBL/GenBank/DDBJ databases">
        <authorList>
            <consortium name="Lawrence Berkeley National Laboratory"/>
            <person name="Haridas S."/>
            <person name="Hensen N."/>
            <person name="Bonometti L."/>
            <person name="Westerberg I."/>
            <person name="Brannstrom I.O."/>
            <person name="Guillou S."/>
            <person name="Cros-Aarteil S."/>
            <person name="Calhoun S."/>
            <person name="Kuo A."/>
            <person name="Mondo S."/>
            <person name="Pangilinan J."/>
            <person name="Riley R."/>
            <person name="Labutti K."/>
            <person name="Andreopoulos B."/>
            <person name="Lipzen A."/>
            <person name="Chen C."/>
            <person name="Yanf M."/>
            <person name="Daum C."/>
            <person name="Ng V."/>
            <person name="Clum A."/>
            <person name="Steindorff A."/>
            <person name="Ohm R."/>
            <person name="Martin F."/>
            <person name="Silar P."/>
            <person name="Natvig D."/>
            <person name="Lalanne C."/>
            <person name="Gautier V."/>
            <person name="Ament-Velasquez S.L."/>
            <person name="Kruys A."/>
            <person name="Hutchinson M.I."/>
            <person name="Powell A.J."/>
            <person name="Barry K."/>
            <person name="Miller A.N."/>
            <person name="Grigoriev I.V."/>
            <person name="Debuchy R."/>
            <person name="Gladieux P."/>
            <person name="Thoren M.H."/>
            <person name="Johannesson H."/>
        </authorList>
    </citation>
    <scope>NUCLEOTIDE SEQUENCE</scope>
    <source>
        <strain evidence="2">CBS 955.72</strain>
    </source>
</reference>
<name>A0AAJ0HSE9_9PEZI</name>
<proteinExistence type="predicted"/>
<accession>A0AAJ0HSE9</accession>
<evidence type="ECO:0000313" key="2">
    <source>
        <dbReference type="EMBL" id="KAK3360477.1"/>
    </source>
</evidence>